<reference evidence="17 18" key="1">
    <citation type="submission" date="2017-04" db="EMBL/GenBank/DDBJ databases">
        <title>The whole genome sequencing and assembly of Halobacillus mangrovi strain.</title>
        <authorList>
            <person name="Lee S.-J."/>
            <person name="Park M.-K."/>
            <person name="Kim J.-Y."/>
            <person name="Lee Y.-J."/>
            <person name="Yi H."/>
            <person name="Bahn Y.-S."/>
            <person name="Kim J.F."/>
            <person name="Lee D.-W."/>
        </authorList>
    </citation>
    <scope>NUCLEOTIDE SEQUENCE [LARGE SCALE GENOMIC DNA]</scope>
    <source>
        <strain evidence="17 18">KTB 131</strain>
    </source>
</reference>
<evidence type="ECO:0000256" key="10">
    <source>
        <dbReference type="ARBA" id="ARBA00022825"/>
    </source>
</evidence>
<dbReference type="InterPro" id="IPR023827">
    <property type="entry name" value="Peptidase_S8_Asp-AS"/>
</dbReference>
<evidence type="ECO:0000256" key="7">
    <source>
        <dbReference type="ARBA" id="ARBA00022729"/>
    </source>
</evidence>
<dbReference type="InterPro" id="IPR050131">
    <property type="entry name" value="Peptidase_S8_subtilisin-like"/>
</dbReference>
<dbReference type="InterPro" id="IPR046450">
    <property type="entry name" value="PA_dom_sf"/>
</dbReference>
<evidence type="ECO:0000256" key="11">
    <source>
        <dbReference type="ARBA" id="ARBA00022837"/>
    </source>
</evidence>
<dbReference type="InterPro" id="IPR023828">
    <property type="entry name" value="Peptidase_S8_Ser-AS"/>
</dbReference>
<dbReference type="PANTHER" id="PTHR43806:SF11">
    <property type="entry name" value="CEREVISIN-RELATED"/>
    <property type="match status" value="1"/>
</dbReference>
<dbReference type="InterPro" id="IPR001119">
    <property type="entry name" value="SLH_dom"/>
</dbReference>
<evidence type="ECO:0000256" key="6">
    <source>
        <dbReference type="ARBA" id="ARBA00022670"/>
    </source>
</evidence>
<dbReference type="OrthoDB" id="9798386at2"/>
<evidence type="ECO:0000256" key="4">
    <source>
        <dbReference type="ARBA" id="ARBA00022512"/>
    </source>
</evidence>
<dbReference type="Gene3D" id="2.60.40.4070">
    <property type="match status" value="1"/>
</dbReference>
<evidence type="ECO:0000256" key="12">
    <source>
        <dbReference type="PIRSR" id="PIRSR615500-1"/>
    </source>
</evidence>
<dbReference type="InterPro" id="IPR034216">
    <property type="entry name" value="C5a_Peptidase"/>
</dbReference>
<keyword evidence="10 13" id="KW-0720">Serine protease</keyword>
<evidence type="ECO:0000256" key="15">
    <source>
        <dbReference type="SAM" id="SignalP"/>
    </source>
</evidence>
<keyword evidence="5" id="KW-0964">Secreted</keyword>
<dbReference type="PROSITE" id="PS51892">
    <property type="entry name" value="SUBTILASE"/>
    <property type="match status" value="1"/>
</dbReference>
<feature type="domain" description="SLH" evidence="16">
    <location>
        <begin position="1395"/>
        <end position="1455"/>
    </location>
</feature>
<gene>
    <name evidence="17" type="ORF">HM131_05000</name>
</gene>
<dbReference type="Pfam" id="PF00395">
    <property type="entry name" value="SLH"/>
    <property type="match status" value="3"/>
</dbReference>
<evidence type="ECO:0000256" key="13">
    <source>
        <dbReference type="PROSITE-ProRule" id="PRU01240"/>
    </source>
</evidence>
<dbReference type="Gene3D" id="3.40.50.200">
    <property type="entry name" value="Peptidase S8/S53 domain"/>
    <property type="match status" value="1"/>
</dbReference>
<evidence type="ECO:0000256" key="3">
    <source>
        <dbReference type="ARBA" id="ARBA00011073"/>
    </source>
</evidence>
<evidence type="ECO:0000313" key="17">
    <source>
        <dbReference type="EMBL" id="ARI76232.1"/>
    </source>
</evidence>
<dbReference type="InterPro" id="IPR003137">
    <property type="entry name" value="PA_domain"/>
</dbReference>
<keyword evidence="6 13" id="KW-0645">Protease</keyword>
<dbReference type="SUPFAM" id="SSF52743">
    <property type="entry name" value="Subtilisin-like"/>
    <property type="match status" value="1"/>
</dbReference>
<protein>
    <recommendedName>
        <fullName evidence="16">SLH domain-containing protein</fullName>
    </recommendedName>
</protein>
<comment type="similarity">
    <text evidence="3 13 14">Belongs to the peptidase S8 family.</text>
</comment>
<feature type="chain" id="PRO_5012393613" description="SLH domain-containing protein" evidence="15">
    <location>
        <begin position="24"/>
        <end position="1455"/>
    </location>
</feature>
<dbReference type="PROSITE" id="PS00138">
    <property type="entry name" value="SUBTILASE_SER"/>
    <property type="match status" value="1"/>
</dbReference>
<dbReference type="InterPro" id="IPR010435">
    <property type="entry name" value="C5a/SBT2-like_Fn3"/>
</dbReference>
<evidence type="ECO:0000256" key="5">
    <source>
        <dbReference type="ARBA" id="ARBA00022525"/>
    </source>
</evidence>
<dbReference type="KEGG" id="hmn:HM131_05000"/>
<feature type="active site" description="Charge relay system" evidence="12 13">
    <location>
        <position position="198"/>
    </location>
</feature>
<dbReference type="GO" id="GO:0005576">
    <property type="term" value="C:extracellular region"/>
    <property type="evidence" value="ECO:0007669"/>
    <property type="project" value="UniProtKB-SubCell"/>
</dbReference>
<dbReference type="Pfam" id="PF00082">
    <property type="entry name" value="Peptidase_S8"/>
    <property type="match status" value="1"/>
</dbReference>
<dbReference type="PROSITE" id="PS51272">
    <property type="entry name" value="SLH"/>
    <property type="match status" value="3"/>
</dbReference>
<dbReference type="Gene3D" id="2.60.40.1710">
    <property type="entry name" value="Subtilisin-like superfamily"/>
    <property type="match status" value="1"/>
</dbReference>
<organism evidence="17 18">
    <name type="scientific">Halobacillus mangrovi</name>
    <dbReference type="NCBI Taxonomy" id="402384"/>
    <lineage>
        <taxon>Bacteria</taxon>
        <taxon>Bacillati</taxon>
        <taxon>Bacillota</taxon>
        <taxon>Bacilli</taxon>
        <taxon>Bacillales</taxon>
        <taxon>Bacillaceae</taxon>
        <taxon>Halobacillus</taxon>
    </lineage>
</organism>
<dbReference type="SUPFAM" id="SSF52025">
    <property type="entry name" value="PA domain"/>
    <property type="match status" value="1"/>
</dbReference>
<evidence type="ECO:0000256" key="2">
    <source>
        <dbReference type="ARBA" id="ARBA00004613"/>
    </source>
</evidence>
<dbReference type="GO" id="GO:0006508">
    <property type="term" value="P:proteolysis"/>
    <property type="evidence" value="ECO:0007669"/>
    <property type="project" value="UniProtKB-KW"/>
</dbReference>
<comment type="cofactor">
    <cofactor evidence="1">
        <name>Ca(2+)</name>
        <dbReference type="ChEBI" id="CHEBI:29108"/>
    </cofactor>
</comment>
<dbReference type="EMBL" id="CP020772">
    <property type="protein sequence ID" value="ARI76232.1"/>
    <property type="molecule type" value="Genomic_DNA"/>
</dbReference>
<dbReference type="PROSITE" id="PS00136">
    <property type="entry name" value="SUBTILASE_ASP"/>
    <property type="match status" value="1"/>
</dbReference>
<feature type="signal peptide" evidence="15">
    <location>
        <begin position="1"/>
        <end position="23"/>
    </location>
</feature>
<comment type="subcellular location">
    <subcellularLocation>
        <location evidence="2">Secreted</location>
    </subcellularLocation>
</comment>
<sequence>MNWKKGLVVFFVFLLAFSNSAFAATGDLKGKGHPEGASPEQKVKVTKGDLQDISEEKAYKPNEEVRVIVELKDKPVIYSAQSLGKSYSELSESNKEKLRKAALDAQSKVKKSMENNSVRMDYKESFTTVFNGFSGTVRYEEVKMIENLPNVGKVHITNEYERPTEDPEMLYSKELVNAQKTWQDYGYKGEGMTVAVIDTGIDPDHKDMILSDETEPELSKEEVGTLIEENNLQGKYYTEKVPYAYNYSDENDTVLDLGPDASEHGMHVSGTVGANGDEENGGIKGVAPEAQLLGMKVFGNDPEMPSTYGDIYIKALDDAIQLGADVINMSLGSTASFVNEEDPEQQAIANAVDNGVMMSISAGNSAKLGDGWGGTGDTFASNPDTGVVGAPGLTPESLQVASFENEYLMLSAFDTKIGGEAGDPIAFLSASDVEPTTLEGYQDVVYAGLGRTPGDSETNPEANDFEGVDVEGKIALISRGESTFVSKTLNAQERGAVGVIIFNNVAGYISMASSSDIKVPQLAITKDEGIMLRDVLQNGQSVEIAFKGNEIKAKNPESGKMSNFTSWGVTPNLDFKPEITAPGGNILSTLQDNEYGMMSGTSMAAPHVSGGSALVMQRVDEEFNTNGSDRVEMTKNLLMNTSVPQKDKGLYNNYFKTDFLYSPRRMGAGLMDLYAAMETPVVATNKETGIGKVALKEMDQQETFTVELENVSDENAVYNVDGTVQTDLIIQQEDGSLLNYGETQGIFKEGTISNEGANLGEYPIEVTSSNGSKVGDNYQVIVPANSSVEVEVSIDLSNTVDWYYNVSPEQLFENGHFVEGFVTFEDPNDSNPALNVPYVGFHGDWDDAPVVDGTIYEEEQPSFYNQTALLTMSGQILGVDPFLGEEDALVGEEEHIGFSPNGDESFDETFPNLSFLRNAKEVEFNVLDEDGNELRTIRTLDEVRKNYFDGGAAAPSDAYIQAAWDGKVDGKVVEDGQYYYEIKSVIDYPEAEWQSKKIPVQVDTETPALEVDYNAETGELTWDAFDEGVGLSHFDIVVNGESVLEKPLKPDVDSYTFEKLEGVKNAKVVAHDFAGNATTASAFQGEDDTIPAVTALTPEALSTTNEKEVQVIGYVQDDSKVEKLTINGKEAKLNWDEEEKRYNFSETLNYKKDGVKEIEFYAVDDQGNDISFKRKFMIDSTSPELEIEGPHTTKEDTATLEISMQDNWDDLRLFVNGSEEYKHVFKEPFEMRSISKTIEHDLQLEDGRNTFEFELTDFGGNTTTKMITIYKSDEGPKDFDDVSDGFWGKEAIEKLNVAGVINGYPNGNFGVNDQIIRADAAAMIVRAFDLDTDNPKDPGFTDVEEGDYMYEEIAAIAEAGIMNGSPDGSFDPKANLKRSEMAKIVVEAYDLKGNTSKRFKDVPLYHWAQDYINTLAANKITIGYPDGTFKPDNNTTRAEFAMFLARAEDDRFKQE</sequence>
<dbReference type="Pfam" id="PF02225">
    <property type="entry name" value="PA"/>
    <property type="match status" value="1"/>
</dbReference>
<evidence type="ECO:0000313" key="18">
    <source>
        <dbReference type="Proteomes" id="UP000192527"/>
    </source>
</evidence>
<accession>A0A1W5ZSG2</accession>
<feature type="active site" description="Charge relay system" evidence="12 13">
    <location>
        <position position="602"/>
    </location>
</feature>
<keyword evidence="8" id="KW-0677">Repeat</keyword>
<dbReference type="CDD" id="cd07475">
    <property type="entry name" value="Peptidases_S8_C5a_Peptidase"/>
    <property type="match status" value="1"/>
</dbReference>
<dbReference type="InterPro" id="IPR000209">
    <property type="entry name" value="Peptidase_S8/S53_dom"/>
</dbReference>
<dbReference type="GO" id="GO:0016020">
    <property type="term" value="C:membrane"/>
    <property type="evidence" value="ECO:0007669"/>
    <property type="project" value="InterPro"/>
</dbReference>
<feature type="active site" description="Charge relay system" evidence="12 13">
    <location>
        <position position="264"/>
    </location>
</feature>
<evidence type="ECO:0000256" key="14">
    <source>
        <dbReference type="RuleBase" id="RU003355"/>
    </source>
</evidence>
<keyword evidence="11" id="KW-0106">Calcium</keyword>
<dbReference type="InterPro" id="IPR036852">
    <property type="entry name" value="Peptidase_S8/S53_dom_sf"/>
</dbReference>
<dbReference type="InterPro" id="IPR015500">
    <property type="entry name" value="Peptidase_S8_subtilisin-rel"/>
</dbReference>
<dbReference type="PROSITE" id="PS00137">
    <property type="entry name" value="SUBTILASE_HIS"/>
    <property type="match status" value="1"/>
</dbReference>
<dbReference type="GO" id="GO:0004252">
    <property type="term" value="F:serine-type endopeptidase activity"/>
    <property type="evidence" value="ECO:0007669"/>
    <property type="project" value="UniProtKB-UniRule"/>
</dbReference>
<dbReference type="RefSeq" id="WP_085028560.1">
    <property type="nucleotide sequence ID" value="NZ_CP020772.1"/>
</dbReference>
<keyword evidence="4" id="KW-0134">Cell wall</keyword>
<dbReference type="PRINTS" id="PR00723">
    <property type="entry name" value="SUBTILISIN"/>
</dbReference>
<keyword evidence="18" id="KW-1185">Reference proteome</keyword>
<evidence type="ECO:0000256" key="1">
    <source>
        <dbReference type="ARBA" id="ARBA00001913"/>
    </source>
</evidence>
<feature type="domain" description="SLH" evidence="16">
    <location>
        <begin position="1340"/>
        <end position="1394"/>
    </location>
</feature>
<feature type="domain" description="SLH" evidence="16">
    <location>
        <begin position="1275"/>
        <end position="1338"/>
    </location>
</feature>
<evidence type="ECO:0000259" key="16">
    <source>
        <dbReference type="PROSITE" id="PS51272"/>
    </source>
</evidence>
<proteinExistence type="inferred from homology"/>
<dbReference type="CDD" id="cd02133">
    <property type="entry name" value="PA_C5a_like"/>
    <property type="match status" value="1"/>
</dbReference>
<dbReference type="PANTHER" id="PTHR43806">
    <property type="entry name" value="PEPTIDASE S8"/>
    <property type="match status" value="1"/>
</dbReference>
<name>A0A1W5ZSG2_9BACI</name>
<dbReference type="InterPro" id="IPR013783">
    <property type="entry name" value="Ig-like_fold"/>
</dbReference>
<dbReference type="STRING" id="402384.HM131_05000"/>
<keyword evidence="9 13" id="KW-0378">Hydrolase</keyword>
<evidence type="ECO:0000256" key="9">
    <source>
        <dbReference type="ARBA" id="ARBA00022801"/>
    </source>
</evidence>
<dbReference type="Gene3D" id="2.60.40.10">
    <property type="entry name" value="Immunoglobulins"/>
    <property type="match status" value="1"/>
</dbReference>
<keyword evidence="7 15" id="KW-0732">Signal</keyword>
<dbReference type="InterPro" id="IPR022398">
    <property type="entry name" value="Peptidase_S8_His-AS"/>
</dbReference>
<evidence type="ECO:0000256" key="8">
    <source>
        <dbReference type="ARBA" id="ARBA00022737"/>
    </source>
</evidence>
<dbReference type="Pfam" id="PF06280">
    <property type="entry name" value="fn3_5"/>
    <property type="match status" value="1"/>
</dbReference>
<dbReference type="Gene3D" id="3.50.30.30">
    <property type="match status" value="1"/>
</dbReference>
<dbReference type="Proteomes" id="UP000192527">
    <property type="component" value="Chromosome"/>
</dbReference>